<gene>
    <name evidence="3" type="ORF">AHIS1636_37870</name>
</gene>
<evidence type="ECO:0000256" key="1">
    <source>
        <dbReference type="SAM" id="MobiDB-lite"/>
    </source>
</evidence>
<dbReference type="SUPFAM" id="SSF47781">
    <property type="entry name" value="RuvA domain 2-like"/>
    <property type="match status" value="1"/>
</dbReference>
<feature type="compositionally biased region" description="Low complexity" evidence="1">
    <location>
        <begin position="100"/>
        <end position="120"/>
    </location>
</feature>
<dbReference type="RefSeq" id="WP_264797439.1">
    <property type="nucleotide sequence ID" value="NZ_BRVS01000031.1"/>
</dbReference>
<feature type="domain" description="UPF0758" evidence="2">
    <location>
        <begin position="7"/>
        <end position="83"/>
    </location>
</feature>
<dbReference type="Proteomes" id="UP001209654">
    <property type="component" value="Unassembled WGS sequence"/>
</dbReference>
<dbReference type="EMBL" id="BRVS01000031">
    <property type="protein sequence ID" value="GLB69344.1"/>
    <property type="molecule type" value="Genomic_DNA"/>
</dbReference>
<accession>A0ABQ5MZH1</accession>
<feature type="region of interest" description="Disordered" evidence="1">
    <location>
        <begin position="99"/>
        <end position="120"/>
    </location>
</feature>
<evidence type="ECO:0000259" key="2">
    <source>
        <dbReference type="Pfam" id="PF20582"/>
    </source>
</evidence>
<keyword evidence="4" id="KW-1185">Reference proteome</keyword>
<comment type="caution">
    <text evidence="3">The sequence shown here is derived from an EMBL/GenBank/DDBJ whole genome shotgun (WGS) entry which is preliminary data.</text>
</comment>
<organism evidence="3 4">
    <name type="scientific">Arthrobacter mangrovi</name>
    <dbReference type="NCBI Taxonomy" id="2966350"/>
    <lineage>
        <taxon>Bacteria</taxon>
        <taxon>Bacillati</taxon>
        <taxon>Actinomycetota</taxon>
        <taxon>Actinomycetes</taxon>
        <taxon>Micrococcales</taxon>
        <taxon>Micrococcaceae</taxon>
        <taxon>Arthrobacter</taxon>
    </lineage>
</organism>
<dbReference type="PANTHER" id="PTHR30471:SF3">
    <property type="entry name" value="UPF0758 PROTEIN YEES-RELATED"/>
    <property type="match status" value="1"/>
</dbReference>
<dbReference type="Pfam" id="PF20582">
    <property type="entry name" value="UPF0758_N"/>
    <property type="match status" value="1"/>
</dbReference>
<sequence>MKTHRSIADMAATDRPREKMARVGIRRLRDAEVLALVIGSGTREASSLELSQLILKKTGGPAGLLAVDAEALRQVPGVGAALATRLAGAMELARRASIRTGAATPPAPGSAASDACPGPG</sequence>
<reference evidence="3 4" key="1">
    <citation type="journal article" date="2023" name="Int. J. Syst. Evol. Microbiol.">
        <title>Arthrobacter mangrovi sp. nov., an actinobacterium isolated from the rhizosphere of a mangrove.</title>
        <authorList>
            <person name="Hamada M."/>
            <person name="Saitou S."/>
            <person name="Enomoto N."/>
            <person name="Nanri K."/>
            <person name="Hidaka K."/>
            <person name="Miura T."/>
            <person name="Tamura T."/>
        </authorList>
    </citation>
    <scope>NUCLEOTIDE SEQUENCE [LARGE SCALE GENOMIC DNA]</scope>
    <source>
        <strain evidence="3 4">NBRC 112813</strain>
    </source>
</reference>
<dbReference type="InterPro" id="IPR001405">
    <property type="entry name" value="UPF0758"/>
</dbReference>
<protein>
    <recommendedName>
        <fullName evidence="2">UPF0758 domain-containing protein</fullName>
    </recommendedName>
</protein>
<name>A0ABQ5MZH1_9MICC</name>
<dbReference type="InterPro" id="IPR046778">
    <property type="entry name" value="UPF0758_N"/>
</dbReference>
<dbReference type="PANTHER" id="PTHR30471">
    <property type="entry name" value="DNA REPAIR PROTEIN RADC"/>
    <property type="match status" value="1"/>
</dbReference>
<proteinExistence type="predicted"/>
<evidence type="ECO:0000313" key="3">
    <source>
        <dbReference type="EMBL" id="GLB69344.1"/>
    </source>
</evidence>
<evidence type="ECO:0000313" key="4">
    <source>
        <dbReference type="Proteomes" id="UP001209654"/>
    </source>
</evidence>
<dbReference type="InterPro" id="IPR010994">
    <property type="entry name" value="RuvA_2-like"/>
</dbReference>